<proteinExistence type="predicted"/>
<dbReference type="EMBL" id="FLUP01000001">
    <property type="protein sequence ID" value="SBW06418.1"/>
    <property type="molecule type" value="Genomic_DNA"/>
</dbReference>
<dbReference type="AlphaFoldDB" id="A0A212K484"/>
<gene>
    <name evidence="1" type="ORF">KM92DES2_12187</name>
</gene>
<dbReference type="RefSeq" id="WP_227119420.1">
    <property type="nucleotide sequence ID" value="NZ_LT598928.1"/>
</dbReference>
<name>A0A212K484_9BACT</name>
<sequence length="64" mass="6726">MTEPTDPIVELLDTARALRVLAQGLNGEEGGGTDLPQGGKPGLACILRLLADNLDKNAQRLDEA</sequence>
<reference evidence="1" key="1">
    <citation type="submission" date="2016-04" db="EMBL/GenBank/DDBJ databases">
        <authorList>
            <person name="Evans L.H."/>
            <person name="Alamgir A."/>
            <person name="Owens N."/>
            <person name="Weber N.D."/>
            <person name="Virtaneva K."/>
            <person name="Barbian K."/>
            <person name="Babar A."/>
            <person name="Rosenke K."/>
        </authorList>
    </citation>
    <scope>NUCLEOTIDE SEQUENCE</scope>
    <source>
        <strain evidence="1">92-2</strain>
    </source>
</reference>
<protein>
    <submittedName>
        <fullName evidence="1">Uncharacterized protein</fullName>
    </submittedName>
</protein>
<evidence type="ECO:0000313" key="1">
    <source>
        <dbReference type="EMBL" id="SBW06418.1"/>
    </source>
</evidence>
<organism evidence="1">
    <name type="scientific">uncultured Desulfovibrio sp</name>
    <dbReference type="NCBI Taxonomy" id="167968"/>
    <lineage>
        <taxon>Bacteria</taxon>
        <taxon>Pseudomonadati</taxon>
        <taxon>Thermodesulfobacteriota</taxon>
        <taxon>Desulfovibrionia</taxon>
        <taxon>Desulfovibrionales</taxon>
        <taxon>Desulfovibrionaceae</taxon>
        <taxon>Desulfovibrio</taxon>
        <taxon>environmental samples</taxon>
    </lineage>
</organism>
<accession>A0A212K484</accession>